<keyword evidence="3" id="KW-0813">Transport</keyword>
<evidence type="ECO:0000313" key="13">
    <source>
        <dbReference type="Proteomes" id="UP000613160"/>
    </source>
</evidence>
<dbReference type="PANTHER" id="PTHR42771:SF2">
    <property type="entry name" value="IRON(3+)-HYDROXAMATE IMPORT ATP-BINDING PROTEIN FHUC"/>
    <property type="match status" value="1"/>
</dbReference>
<dbReference type="InterPro" id="IPR003439">
    <property type="entry name" value="ABC_transporter-like_ATP-bd"/>
</dbReference>
<comment type="subcellular location">
    <subcellularLocation>
        <location evidence="1">Cell membrane</location>
        <topology evidence="1">Peripheral membrane protein</topology>
    </subcellularLocation>
</comment>
<dbReference type="Proteomes" id="UP000613160">
    <property type="component" value="Unassembled WGS sequence"/>
</dbReference>
<dbReference type="RefSeq" id="WP_188850217.1">
    <property type="nucleotide sequence ID" value="NZ_BMJJ01000003.1"/>
</dbReference>
<dbReference type="PROSITE" id="PS00211">
    <property type="entry name" value="ABC_TRANSPORTER_1"/>
    <property type="match status" value="1"/>
</dbReference>
<evidence type="ECO:0000256" key="1">
    <source>
        <dbReference type="ARBA" id="ARBA00004202"/>
    </source>
</evidence>
<organism evidence="12 13">
    <name type="scientific">Aureimonas glaciei</name>
    <dbReference type="NCBI Taxonomy" id="1776957"/>
    <lineage>
        <taxon>Bacteria</taxon>
        <taxon>Pseudomonadati</taxon>
        <taxon>Pseudomonadota</taxon>
        <taxon>Alphaproteobacteria</taxon>
        <taxon>Hyphomicrobiales</taxon>
        <taxon>Aurantimonadaceae</taxon>
        <taxon>Aureimonas</taxon>
    </lineage>
</organism>
<reference evidence="12" key="2">
    <citation type="submission" date="2020-09" db="EMBL/GenBank/DDBJ databases">
        <authorList>
            <person name="Sun Q."/>
            <person name="Zhou Y."/>
        </authorList>
    </citation>
    <scope>NUCLEOTIDE SEQUENCE</scope>
    <source>
        <strain evidence="12">CGMCC 1.15493</strain>
    </source>
</reference>
<comment type="similarity">
    <text evidence="2">Belongs to the ABC transporter superfamily.</text>
</comment>
<dbReference type="FunFam" id="3.40.50.300:FF:000134">
    <property type="entry name" value="Iron-enterobactin ABC transporter ATP-binding protein"/>
    <property type="match status" value="1"/>
</dbReference>
<evidence type="ECO:0000313" key="12">
    <source>
        <dbReference type="EMBL" id="GGD15443.1"/>
    </source>
</evidence>
<keyword evidence="7 12" id="KW-0067">ATP-binding</keyword>
<dbReference type="InterPro" id="IPR051535">
    <property type="entry name" value="Siderophore_ABC-ATPase"/>
</dbReference>
<dbReference type="Gene3D" id="3.40.50.300">
    <property type="entry name" value="P-loop containing nucleotide triphosphate hydrolases"/>
    <property type="match status" value="1"/>
</dbReference>
<name>A0A916XVB6_9HYPH</name>
<evidence type="ECO:0000256" key="8">
    <source>
        <dbReference type="ARBA" id="ARBA00023004"/>
    </source>
</evidence>
<comment type="caution">
    <text evidence="12">The sequence shown here is derived from an EMBL/GenBank/DDBJ whole genome shotgun (WGS) entry which is preliminary data.</text>
</comment>
<evidence type="ECO:0000256" key="2">
    <source>
        <dbReference type="ARBA" id="ARBA00005417"/>
    </source>
</evidence>
<dbReference type="SUPFAM" id="SSF52540">
    <property type="entry name" value="P-loop containing nucleoside triphosphate hydrolases"/>
    <property type="match status" value="1"/>
</dbReference>
<keyword evidence="6" id="KW-0547">Nucleotide-binding</keyword>
<evidence type="ECO:0000256" key="9">
    <source>
        <dbReference type="ARBA" id="ARBA00023065"/>
    </source>
</evidence>
<evidence type="ECO:0000256" key="3">
    <source>
        <dbReference type="ARBA" id="ARBA00022448"/>
    </source>
</evidence>
<evidence type="ECO:0000256" key="6">
    <source>
        <dbReference type="ARBA" id="ARBA00022741"/>
    </source>
</evidence>
<feature type="domain" description="ABC transporter" evidence="11">
    <location>
        <begin position="18"/>
        <end position="254"/>
    </location>
</feature>
<dbReference type="AlphaFoldDB" id="A0A916XVB6"/>
<reference evidence="12" key="1">
    <citation type="journal article" date="2014" name="Int. J. Syst. Evol. Microbiol.">
        <title>Complete genome sequence of Corynebacterium casei LMG S-19264T (=DSM 44701T), isolated from a smear-ripened cheese.</title>
        <authorList>
            <consortium name="US DOE Joint Genome Institute (JGI-PGF)"/>
            <person name="Walter F."/>
            <person name="Albersmeier A."/>
            <person name="Kalinowski J."/>
            <person name="Ruckert C."/>
        </authorList>
    </citation>
    <scope>NUCLEOTIDE SEQUENCE</scope>
    <source>
        <strain evidence="12">CGMCC 1.15493</strain>
    </source>
</reference>
<evidence type="ECO:0000256" key="10">
    <source>
        <dbReference type="ARBA" id="ARBA00023136"/>
    </source>
</evidence>
<dbReference type="InterPro" id="IPR027417">
    <property type="entry name" value="P-loop_NTPase"/>
</dbReference>
<dbReference type="InterPro" id="IPR003593">
    <property type="entry name" value="AAA+_ATPase"/>
</dbReference>
<keyword evidence="9" id="KW-0406">Ion transport</keyword>
<dbReference type="CDD" id="cd03214">
    <property type="entry name" value="ABC_Iron-Siderophores_B12_Hemin"/>
    <property type="match status" value="1"/>
</dbReference>
<protein>
    <submittedName>
        <fullName evidence="12">Iron-hydroxamate transporter ATP-binding protein</fullName>
    </submittedName>
</protein>
<dbReference type="EMBL" id="BMJJ01000003">
    <property type="protein sequence ID" value="GGD15443.1"/>
    <property type="molecule type" value="Genomic_DNA"/>
</dbReference>
<evidence type="ECO:0000256" key="5">
    <source>
        <dbReference type="ARBA" id="ARBA00022496"/>
    </source>
</evidence>
<proteinExistence type="inferred from homology"/>
<keyword evidence="8" id="KW-0408">Iron</keyword>
<gene>
    <name evidence="12" type="primary">fhuC</name>
    <name evidence="12" type="ORF">GCM10011335_17840</name>
</gene>
<keyword evidence="4" id="KW-1003">Cell membrane</keyword>
<dbReference type="InterPro" id="IPR017871">
    <property type="entry name" value="ABC_transporter-like_CS"/>
</dbReference>
<evidence type="ECO:0000256" key="4">
    <source>
        <dbReference type="ARBA" id="ARBA00022475"/>
    </source>
</evidence>
<dbReference type="Pfam" id="PF00005">
    <property type="entry name" value="ABC_tran"/>
    <property type="match status" value="1"/>
</dbReference>
<dbReference type="PANTHER" id="PTHR42771">
    <property type="entry name" value="IRON(3+)-HYDROXAMATE IMPORT ATP-BINDING PROTEIN FHUC"/>
    <property type="match status" value="1"/>
</dbReference>
<evidence type="ECO:0000259" key="11">
    <source>
        <dbReference type="PROSITE" id="PS50893"/>
    </source>
</evidence>
<sequence length="294" mass="31207">MNLVLPVPTGADAALPGFELDAVRFDAGGRTILSPLTLSFRAGEITGLVGQNGSGKSTLLKLLARQNTPTSGAIRFEDRPLGQWGTRDLARRVAYLPQDPPVGTGLRARELVRLGRYPWHGALGRFTEADAAKAESAMDLTGTLQFADRDVDTLSGGERQRVWLAMLVAQDAGCLLLDEPISALDVAHQIEVLALIRRLGHERSLCVVVVLHDVNMAARFCDRIVALRQGQLVANEPPARFMSAAALASVYDVEMEVLPRPGSAIGVAVPLLSPAETLQGAEAAHHAGTDASGG</sequence>
<evidence type="ECO:0000256" key="7">
    <source>
        <dbReference type="ARBA" id="ARBA00022840"/>
    </source>
</evidence>
<dbReference type="GO" id="GO:0006826">
    <property type="term" value="P:iron ion transport"/>
    <property type="evidence" value="ECO:0007669"/>
    <property type="project" value="UniProtKB-KW"/>
</dbReference>
<accession>A0A916XVB6</accession>
<dbReference type="SMART" id="SM00382">
    <property type="entry name" value="AAA"/>
    <property type="match status" value="1"/>
</dbReference>
<dbReference type="GO" id="GO:0005524">
    <property type="term" value="F:ATP binding"/>
    <property type="evidence" value="ECO:0007669"/>
    <property type="project" value="UniProtKB-KW"/>
</dbReference>
<keyword evidence="5" id="KW-0410">Iron transport</keyword>
<dbReference type="GO" id="GO:0016887">
    <property type="term" value="F:ATP hydrolysis activity"/>
    <property type="evidence" value="ECO:0007669"/>
    <property type="project" value="InterPro"/>
</dbReference>
<dbReference type="GO" id="GO:0005886">
    <property type="term" value="C:plasma membrane"/>
    <property type="evidence" value="ECO:0007669"/>
    <property type="project" value="UniProtKB-SubCell"/>
</dbReference>
<dbReference type="PROSITE" id="PS50893">
    <property type="entry name" value="ABC_TRANSPORTER_2"/>
    <property type="match status" value="1"/>
</dbReference>
<keyword evidence="13" id="KW-1185">Reference proteome</keyword>
<keyword evidence="10" id="KW-0472">Membrane</keyword>